<dbReference type="InParanoid" id="A0A1X2HF72"/>
<dbReference type="AlphaFoldDB" id="A0A1X2HF72"/>
<evidence type="ECO:0000313" key="8">
    <source>
        <dbReference type="Proteomes" id="UP000242180"/>
    </source>
</evidence>
<keyword evidence="3" id="KW-0285">Flavoprotein</keyword>
<gene>
    <name evidence="7" type="ORF">BCR43DRAFT_489985</name>
</gene>
<dbReference type="PANTHER" id="PTHR10961">
    <property type="entry name" value="PEROXISOMAL SARCOSINE OXIDASE"/>
    <property type="match status" value="1"/>
</dbReference>
<dbReference type="OMA" id="NKEGGWC"/>
<evidence type="ECO:0000313" key="7">
    <source>
        <dbReference type="EMBL" id="ORY97567.1"/>
    </source>
</evidence>
<dbReference type="InterPro" id="IPR006076">
    <property type="entry name" value="FAD-dep_OxRdtase"/>
</dbReference>
<evidence type="ECO:0000256" key="1">
    <source>
        <dbReference type="ARBA" id="ARBA00001974"/>
    </source>
</evidence>
<evidence type="ECO:0000256" key="2">
    <source>
        <dbReference type="ARBA" id="ARBA00010989"/>
    </source>
</evidence>
<dbReference type="PANTHER" id="PTHR10961:SF46">
    <property type="entry name" value="PEROXISOMAL SARCOSINE OXIDASE"/>
    <property type="match status" value="1"/>
</dbReference>
<evidence type="ECO:0000256" key="5">
    <source>
        <dbReference type="ARBA" id="ARBA00023002"/>
    </source>
</evidence>
<keyword evidence="5" id="KW-0560">Oxidoreductase</keyword>
<dbReference type="GO" id="GO:0008115">
    <property type="term" value="F:sarcosine oxidase activity"/>
    <property type="evidence" value="ECO:0007669"/>
    <property type="project" value="TreeGrafter"/>
</dbReference>
<proteinExistence type="inferred from homology"/>
<dbReference type="Gene3D" id="3.30.9.10">
    <property type="entry name" value="D-Amino Acid Oxidase, subunit A, domain 2"/>
    <property type="match status" value="1"/>
</dbReference>
<dbReference type="SUPFAM" id="SSF51905">
    <property type="entry name" value="FAD/NAD(P)-binding domain"/>
    <property type="match status" value="1"/>
</dbReference>
<dbReference type="STRING" id="13706.A0A1X2HF72"/>
<protein>
    <submittedName>
        <fullName evidence="7">FAD dependent oxidoreductase</fullName>
    </submittedName>
</protein>
<evidence type="ECO:0000256" key="4">
    <source>
        <dbReference type="ARBA" id="ARBA00022827"/>
    </source>
</evidence>
<dbReference type="OrthoDB" id="2219495at2759"/>
<dbReference type="InterPro" id="IPR036188">
    <property type="entry name" value="FAD/NAD-bd_sf"/>
</dbReference>
<dbReference type="EMBL" id="MCGN01000004">
    <property type="protein sequence ID" value="ORY97567.1"/>
    <property type="molecule type" value="Genomic_DNA"/>
</dbReference>
<keyword evidence="8" id="KW-1185">Reference proteome</keyword>
<keyword evidence="4" id="KW-0274">FAD</keyword>
<comment type="cofactor">
    <cofactor evidence="1">
        <name>FAD</name>
        <dbReference type="ChEBI" id="CHEBI:57692"/>
    </cofactor>
</comment>
<accession>A0A1X2HF72</accession>
<dbReference type="GO" id="GO:0050660">
    <property type="term" value="F:flavin adenine dinucleotide binding"/>
    <property type="evidence" value="ECO:0007669"/>
    <property type="project" value="InterPro"/>
</dbReference>
<evidence type="ECO:0000259" key="6">
    <source>
        <dbReference type="Pfam" id="PF01266"/>
    </source>
</evidence>
<reference evidence="7 8" key="1">
    <citation type="submission" date="2016-07" db="EMBL/GenBank/DDBJ databases">
        <title>Pervasive Adenine N6-methylation of Active Genes in Fungi.</title>
        <authorList>
            <consortium name="DOE Joint Genome Institute"/>
            <person name="Mondo S.J."/>
            <person name="Dannebaum R.O."/>
            <person name="Kuo R.C."/>
            <person name="Labutti K."/>
            <person name="Haridas S."/>
            <person name="Kuo A."/>
            <person name="Salamov A."/>
            <person name="Ahrendt S.R."/>
            <person name="Lipzen A."/>
            <person name="Sullivan W."/>
            <person name="Andreopoulos W.B."/>
            <person name="Clum A."/>
            <person name="Lindquist E."/>
            <person name="Daum C."/>
            <person name="Ramamoorthy G.K."/>
            <person name="Gryganskyi A."/>
            <person name="Culley D."/>
            <person name="Magnuson J.K."/>
            <person name="James T.Y."/>
            <person name="O'Malley M.A."/>
            <person name="Stajich J.E."/>
            <person name="Spatafora J.W."/>
            <person name="Visel A."/>
            <person name="Grigoriev I.V."/>
        </authorList>
    </citation>
    <scope>NUCLEOTIDE SEQUENCE [LARGE SCALE GENOMIC DNA]</scope>
    <source>
        <strain evidence="7 8">NRRL 2496</strain>
    </source>
</reference>
<comment type="caution">
    <text evidence="7">The sequence shown here is derived from an EMBL/GenBank/DDBJ whole genome shotgun (WGS) entry which is preliminary data.</text>
</comment>
<dbReference type="Proteomes" id="UP000242180">
    <property type="component" value="Unassembled WGS sequence"/>
</dbReference>
<dbReference type="FunCoup" id="A0A1X2HF72">
    <property type="interactions" value="160"/>
</dbReference>
<dbReference type="InterPro" id="IPR045170">
    <property type="entry name" value="MTOX"/>
</dbReference>
<organism evidence="7 8">
    <name type="scientific">Syncephalastrum racemosum</name>
    <name type="common">Filamentous fungus</name>
    <dbReference type="NCBI Taxonomy" id="13706"/>
    <lineage>
        <taxon>Eukaryota</taxon>
        <taxon>Fungi</taxon>
        <taxon>Fungi incertae sedis</taxon>
        <taxon>Mucoromycota</taxon>
        <taxon>Mucoromycotina</taxon>
        <taxon>Mucoromycetes</taxon>
        <taxon>Mucorales</taxon>
        <taxon>Syncephalastraceae</taxon>
        <taxon>Syncephalastrum</taxon>
    </lineage>
</organism>
<evidence type="ECO:0000256" key="3">
    <source>
        <dbReference type="ARBA" id="ARBA00022630"/>
    </source>
</evidence>
<comment type="similarity">
    <text evidence="2">Belongs to the MSOX/MTOX family.</text>
</comment>
<dbReference type="Pfam" id="PF01266">
    <property type="entry name" value="DAO"/>
    <property type="match status" value="1"/>
</dbReference>
<sequence>MAPKYTPPEPGNKIIIVGGGAFGLSTAYALSLKDKYEVWVFDRQPIPAPDAASSDINKIMRFDYAQERMYMELTLESLPYWHQWNKERAEQGLSPVFHNTGVLLFSQNGQFSDYERLSMKYIREAGYGHAIEEFRTPESIVKRYPQFKGAVANGFDIAYVNKLGGWVDSSESVKHIYQKCVANGVRFVTGTDAGCMDQLFCEGDKVLGIQTKDKVIHRADRVVLATGSWTPGLVDTGKLLVATGQAVIHFQVPKHLLGKVYGNGTEPGVWAGDLSRTGFYGFAPNKDGKMKVGYHSRGYLNPREGDGVSVPRTQITNACDTIPVDALRRFREFLGKFMPETTEMDISYSRLCWYCDAFDGHYLISPHPGYENLIIASGDSGHGLKFIPNLGFKICHVIEGIDSDWSRQWAWRDVLSKATTDGLRADWGGRAQLNIGEGDCRMVSQEELQASARARL</sequence>
<dbReference type="Gene3D" id="3.50.50.60">
    <property type="entry name" value="FAD/NAD(P)-binding domain"/>
    <property type="match status" value="1"/>
</dbReference>
<feature type="domain" description="FAD dependent oxidoreductase" evidence="6">
    <location>
        <begin position="13"/>
        <end position="391"/>
    </location>
</feature>
<name>A0A1X2HF72_SYNRA</name>